<dbReference type="OrthoDB" id="288942at2759"/>
<gene>
    <name evidence="1" type="ORF">SPIL2461_LOCUS6075</name>
</gene>
<organism evidence="1 2">
    <name type="scientific">Symbiodinium pilosum</name>
    <name type="common">Dinoflagellate</name>
    <dbReference type="NCBI Taxonomy" id="2952"/>
    <lineage>
        <taxon>Eukaryota</taxon>
        <taxon>Sar</taxon>
        <taxon>Alveolata</taxon>
        <taxon>Dinophyceae</taxon>
        <taxon>Suessiales</taxon>
        <taxon>Symbiodiniaceae</taxon>
        <taxon>Symbiodinium</taxon>
    </lineage>
</organism>
<comment type="caution">
    <text evidence="1">The sequence shown here is derived from an EMBL/GenBank/DDBJ whole genome shotgun (WGS) entry which is preliminary data.</text>
</comment>
<sequence>MKKCEQKTEANVAAKAQVEGNANLDFARVKVTPQQIAKAVGCIQLGVRIPELQTNVVPDAPAEARLGNREPTEKLIASAASGKTGETKPLYMDATYVFQCKARIVDSKPSEDGKALLIEKVCQRTGLSFSDCAWVVL</sequence>
<evidence type="ECO:0000313" key="2">
    <source>
        <dbReference type="Proteomes" id="UP000649617"/>
    </source>
</evidence>
<dbReference type="Proteomes" id="UP000649617">
    <property type="component" value="Unassembled WGS sequence"/>
</dbReference>
<protein>
    <submittedName>
        <fullName evidence="1">Uncharacterized protein</fullName>
    </submittedName>
</protein>
<dbReference type="AlphaFoldDB" id="A0A812MMI0"/>
<evidence type="ECO:0000313" key="1">
    <source>
        <dbReference type="EMBL" id="CAE7273788.1"/>
    </source>
</evidence>
<reference evidence="1" key="1">
    <citation type="submission" date="2021-02" db="EMBL/GenBank/DDBJ databases">
        <authorList>
            <person name="Dougan E. K."/>
            <person name="Rhodes N."/>
            <person name="Thang M."/>
            <person name="Chan C."/>
        </authorList>
    </citation>
    <scope>NUCLEOTIDE SEQUENCE</scope>
</reference>
<proteinExistence type="predicted"/>
<keyword evidence="2" id="KW-1185">Reference proteome</keyword>
<accession>A0A812MMI0</accession>
<dbReference type="EMBL" id="CAJNIZ010008914">
    <property type="protein sequence ID" value="CAE7273788.1"/>
    <property type="molecule type" value="Genomic_DNA"/>
</dbReference>
<name>A0A812MMI0_SYMPI</name>